<dbReference type="CDD" id="cd03801">
    <property type="entry name" value="GT4_PimA-like"/>
    <property type="match status" value="1"/>
</dbReference>
<organism evidence="2 3">
    <name type="scientific">Wocania arenilitoris</name>
    <dbReference type="NCBI Taxonomy" id="2044858"/>
    <lineage>
        <taxon>Bacteria</taxon>
        <taxon>Pseudomonadati</taxon>
        <taxon>Bacteroidota</taxon>
        <taxon>Flavobacteriia</taxon>
        <taxon>Flavobacteriales</taxon>
        <taxon>Flavobacteriaceae</taxon>
        <taxon>Wocania</taxon>
    </lineage>
</organism>
<keyword evidence="3" id="KW-1185">Reference proteome</keyword>
<sequence>MIKKNVKKGINYLKAFYNFFRFCINDIKKIKHAQIVFVLPYFQTGGAERVHLNIIKSVKDKSLCVIFTHNSATDNFKKDFSEYAQIIEINKILNKKSNTITRALKVHIGKTINKSQSIKSIFGSNTNFFYELLPQLKEEIVKIDLIHAISKENPTIESHYVNSSSSINHRIVINKKAYGDVLLIYKNNQVNECLIDRVVVIENAIEIKENDTFKERDSLKIGFVGRWSKEKRPDIFLKIAKAVKKHNPQIDFEMVGIGMKSNVKKINQFGVSFLGEITDDDALSRLYKSLTFVLITSSREGFPMVIIEAMAHGVIPITTNVGGISEHLTSFENSILIENSNNEDDVAKLFVDAILELINNKVLISNLSLNAFNYSRKHFSITDFNKAYRHYLLQEKY</sequence>
<dbReference type="Gene3D" id="3.40.50.2000">
    <property type="entry name" value="Glycogen Phosphorylase B"/>
    <property type="match status" value="1"/>
</dbReference>
<accession>A0AAE3JM35</accession>
<dbReference type="GO" id="GO:0016757">
    <property type="term" value="F:glycosyltransferase activity"/>
    <property type="evidence" value="ECO:0007669"/>
    <property type="project" value="InterPro"/>
</dbReference>
<dbReference type="PANTHER" id="PTHR12526">
    <property type="entry name" value="GLYCOSYLTRANSFERASE"/>
    <property type="match status" value="1"/>
</dbReference>
<proteinExistence type="predicted"/>
<feature type="domain" description="Glycosyl transferase family 1" evidence="1">
    <location>
        <begin position="209"/>
        <end position="361"/>
    </location>
</feature>
<dbReference type="Proteomes" id="UP001199795">
    <property type="component" value="Unassembled WGS sequence"/>
</dbReference>
<dbReference type="SUPFAM" id="SSF53756">
    <property type="entry name" value="UDP-Glycosyltransferase/glycogen phosphorylase"/>
    <property type="match status" value="1"/>
</dbReference>
<dbReference type="PANTHER" id="PTHR12526:SF638">
    <property type="entry name" value="SPORE COAT PROTEIN SA"/>
    <property type="match status" value="1"/>
</dbReference>
<dbReference type="InterPro" id="IPR001296">
    <property type="entry name" value="Glyco_trans_1"/>
</dbReference>
<evidence type="ECO:0000259" key="1">
    <source>
        <dbReference type="Pfam" id="PF00534"/>
    </source>
</evidence>
<reference evidence="2" key="1">
    <citation type="submission" date="2022-01" db="EMBL/GenBank/DDBJ databases">
        <title>Draft genome sequence of Sabulilitoribacter arenilitoris KCTC 52401.</title>
        <authorList>
            <person name="Oh J.-S."/>
        </authorList>
    </citation>
    <scope>NUCLEOTIDE SEQUENCE</scope>
    <source>
        <strain evidence="2">HMF6543</strain>
    </source>
</reference>
<name>A0AAE3JM35_9FLAO</name>
<dbReference type="RefSeq" id="WP_237240295.1">
    <property type="nucleotide sequence ID" value="NZ_JAKKDU010000013.1"/>
</dbReference>
<dbReference type="AlphaFoldDB" id="A0AAE3JM35"/>
<gene>
    <name evidence="2" type="ORF">L3X37_11380</name>
</gene>
<protein>
    <submittedName>
        <fullName evidence="2">Glycosyltransferase family 4 protein</fullName>
    </submittedName>
</protein>
<dbReference type="Pfam" id="PF00534">
    <property type="entry name" value="Glycos_transf_1"/>
    <property type="match status" value="1"/>
</dbReference>
<comment type="caution">
    <text evidence="2">The sequence shown here is derived from an EMBL/GenBank/DDBJ whole genome shotgun (WGS) entry which is preliminary data.</text>
</comment>
<evidence type="ECO:0000313" key="3">
    <source>
        <dbReference type="Proteomes" id="UP001199795"/>
    </source>
</evidence>
<dbReference type="EMBL" id="JAKKDU010000013">
    <property type="protein sequence ID" value="MCF7568959.1"/>
    <property type="molecule type" value="Genomic_DNA"/>
</dbReference>
<evidence type="ECO:0000313" key="2">
    <source>
        <dbReference type="EMBL" id="MCF7568959.1"/>
    </source>
</evidence>